<sequence length="187" mass="20163">MANSVTGRQVTAYTGNAAYFNLSFNIKKCPAQNDTSTDAIDTNSDVSPSNSFRGKSMPKSLSWYLDVNIDKNITTAVTEKQRAMRDEMAKTSNAGWFSKVGFPLSDFTPPGTVVDVANATVAINAATTEHDSEVLVSHSPPLSTSSPGMSQGLWSPSIAARCNALFPFSSTARKTLSFIIFFLSKSW</sequence>
<proteinExistence type="predicted"/>
<evidence type="ECO:0000256" key="1">
    <source>
        <dbReference type="SAM" id="MobiDB-lite"/>
    </source>
</evidence>
<reference evidence="3" key="1">
    <citation type="submission" date="2014-09" db="EMBL/GenBank/DDBJ databases">
        <authorList>
            <person name="Mudge J."/>
            <person name="Ramaraj T."/>
            <person name="Lindquist I.E."/>
            <person name="Bharti A.K."/>
            <person name="Sundararajan A."/>
            <person name="Cameron C.T."/>
            <person name="Woodward J.E."/>
            <person name="May G.D."/>
            <person name="Brubaker C."/>
            <person name="Broadhvest J."/>
            <person name="Wilkins T.A."/>
        </authorList>
    </citation>
    <scope>NUCLEOTIDE SEQUENCE</scope>
    <source>
        <strain evidence="3">cv. AKA8401</strain>
    </source>
</reference>
<protein>
    <submittedName>
        <fullName evidence="2">Uncharacterized protein</fullName>
    </submittedName>
</protein>
<feature type="compositionally biased region" description="Polar residues" evidence="1">
    <location>
        <begin position="36"/>
        <end position="53"/>
    </location>
</feature>
<name>A0A0B0P7M6_GOSAR</name>
<dbReference type="Proteomes" id="UP000032142">
    <property type="component" value="Unassembled WGS sequence"/>
</dbReference>
<evidence type="ECO:0000313" key="2">
    <source>
        <dbReference type="EMBL" id="KHG22728.1"/>
    </source>
</evidence>
<dbReference type="AlphaFoldDB" id="A0A0B0P7M6"/>
<accession>A0A0B0P7M6</accession>
<evidence type="ECO:0000313" key="3">
    <source>
        <dbReference type="Proteomes" id="UP000032142"/>
    </source>
</evidence>
<gene>
    <name evidence="2" type="ORF">F383_29031</name>
</gene>
<feature type="region of interest" description="Disordered" evidence="1">
    <location>
        <begin position="36"/>
        <end position="56"/>
    </location>
</feature>
<keyword evidence="3" id="KW-1185">Reference proteome</keyword>
<organism evidence="2 3">
    <name type="scientific">Gossypium arboreum</name>
    <name type="common">Tree cotton</name>
    <name type="synonym">Gossypium nanking</name>
    <dbReference type="NCBI Taxonomy" id="29729"/>
    <lineage>
        <taxon>Eukaryota</taxon>
        <taxon>Viridiplantae</taxon>
        <taxon>Streptophyta</taxon>
        <taxon>Embryophyta</taxon>
        <taxon>Tracheophyta</taxon>
        <taxon>Spermatophyta</taxon>
        <taxon>Magnoliopsida</taxon>
        <taxon>eudicotyledons</taxon>
        <taxon>Gunneridae</taxon>
        <taxon>Pentapetalae</taxon>
        <taxon>rosids</taxon>
        <taxon>malvids</taxon>
        <taxon>Malvales</taxon>
        <taxon>Malvaceae</taxon>
        <taxon>Malvoideae</taxon>
        <taxon>Gossypium</taxon>
    </lineage>
</organism>
<dbReference type="EMBL" id="KN422657">
    <property type="protein sequence ID" value="KHG22728.1"/>
    <property type="molecule type" value="Genomic_DNA"/>
</dbReference>